<evidence type="ECO:0000313" key="2">
    <source>
        <dbReference type="Proteomes" id="UP000028999"/>
    </source>
</evidence>
<gene>
    <name evidence="1" type="primary">BnaC04g50830D</name>
    <name evidence="1" type="ORF">GSBRNA2T00037258001</name>
</gene>
<evidence type="ECO:0000313" key="1">
    <source>
        <dbReference type="EMBL" id="CDY27322.1"/>
    </source>
</evidence>
<keyword evidence="2" id="KW-1185">Reference proteome</keyword>
<organism evidence="1 2">
    <name type="scientific">Brassica napus</name>
    <name type="common">Rape</name>
    <dbReference type="NCBI Taxonomy" id="3708"/>
    <lineage>
        <taxon>Eukaryota</taxon>
        <taxon>Viridiplantae</taxon>
        <taxon>Streptophyta</taxon>
        <taxon>Embryophyta</taxon>
        <taxon>Tracheophyta</taxon>
        <taxon>Spermatophyta</taxon>
        <taxon>Magnoliopsida</taxon>
        <taxon>eudicotyledons</taxon>
        <taxon>Gunneridae</taxon>
        <taxon>Pentapetalae</taxon>
        <taxon>rosids</taxon>
        <taxon>malvids</taxon>
        <taxon>Brassicales</taxon>
        <taxon>Brassicaceae</taxon>
        <taxon>Brassiceae</taxon>
        <taxon>Brassica</taxon>
    </lineage>
</organism>
<reference evidence="1 2" key="1">
    <citation type="journal article" date="2014" name="Science">
        <title>Plant genetics. Early allopolyploid evolution in the post-Neolithic Brassica napus oilseed genome.</title>
        <authorList>
            <person name="Chalhoub B."/>
            <person name="Denoeud F."/>
            <person name="Liu S."/>
            <person name="Parkin I.A."/>
            <person name="Tang H."/>
            <person name="Wang X."/>
            <person name="Chiquet J."/>
            <person name="Belcram H."/>
            <person name="Tong C."/>
            <person name="Samans B."/>
            <person name="Correa M."/>
            <person name="Da Silva C."/>
            <person name="Just J."/>
            <person name="Falentin C."/>
            <person name="Koh C.S."/>
            <person name="Le Clainche I."/>
            <person name="Bernard M."/>
            <person name="Bento P."/>
            <person name="Noel B."/>
            <person name="Labadie K."/>
            <person name="Alberti A."/>
            <person name="Charles M."/>
            <person name="Arnaud D."/>
            <person name="Guo H."/>
            <person name="Daviaud C."/>
            <person name="Alamery S."/>
            <person name="Jabbari K."/>
            <person name="Zhao M."/>
            <person name="Edger P.P."/>
            <person name="Chelaifa H."/>
            <person name="Tack D."/>
            <person name="Lassalle G."/>
            <person name="Mestiri I."/>
            <person name="Schnel N."/>
            <person name="Le Paslier M.C."/>
            <person name="Fan G."/>
            <person name="Renault V."/>
            <person name="Bayer P.E."/>
            <person name="Golicz A.A."/>
            <person name="Manoli S."/>
            <person name="Lee T.H."/>
            <person name="Thi V.H."/>
            <person name="Chalabi S."/>
            <person name="Hu Q."/>
            <person name="Fan C."/>
            <person name="Tollenaere R."/>
            <person name="Lu Y."/>
            <person name="Battail C."/>
            <person name="Shen J."/>
            <person name="Sidebottom C.H."/>
            <person name="Wang X."/>
            <person name="Canaguier A."/>
            <person name="Chauveau A."/>
            <person name="Berard A."/>
            <person name="Deniot G."/>
            <person name="Guan M."/>
            <person name="Liu Z."/>
            <person name="Sun F."/>
            <person name="Lim Y.P."/>
            <person name="Lyons E."/>
            <person name="Town C.D."/>
            <person name="Bancroft I."/>
            <person name="Wang X."/>
            <person name="Meng J."/>
            <person name="Ma J."/>
            <person name="Pires J.C."/>
            <person name="King G.J."/>
            <person name="Brunel D."/>
            <person name="Delourme R."/>
            <person name="Renard M."/>
            <person name="Aury J.M."/>
            <person name="Adams K.L."/>
            <person name="Batley J."/>
            <person name="Snowdon R.J."/>
            <person name="Tost J."/>
            <person name="Edwards D."/>
            <person name="Zhou Y."/>
            <person name="Hua W."/>
            <person name="Sharpe A.G."/>
            <person name="Paterson A.H."/>
            <person name="Guan C."/>
            <person name="Wincker P."/>
        </authorList>
    </citation>
    <scope>NUCLEOTIDE SEQUENCE [LARGE SCALE GENOMIC DNA]</scope>
    <source>
        <strain evidence="2">cv. Darmor-bzh</strain>
    </source>
</reference>
<dbReference type="Gramene" id="CDY27322">
    <property type="protein sequence ID" value="CDY27322"/>
    <property type="gene ID" value="GSBRNA2T00037258001"/>
</dbReference>
<dbReference type="Proteomes" id="UP000028999">
    <property type="component" value="Unassembled WGS sequence"/>
</dbReference>
<accession>A0A078GQ41</accession>
<proteinExistence type="predicted"/>
<dbReference type="AlphaFoldDB" id="A0A078GQ41"/>
<dbReference type="EMBL" id="LK032203">
    <property type="protein sequence ID" value="CDY27322.1"/>
    <property type="molecule type" value="Genomic_DNA"/>
</dbReference>
<protein>
    <submittedName>
        <fullName evidence="1">BnaC04g50830D protein</fullName>
    </submittedName>
</protein>
<sequence>MSGTFLVHNIDYYKQQIYISDPENLASTRSFLVLMMSSCPFHIGPFLA</sequence>
<dbReference type="PaxDb" id="3708-A0A078GQ41"/>
<name>A0A078GQ41_BRANA</name>